<dbReference type="CDD" id="cd07518">
    <property type="entry name" value="HAD_YbiV-Like"/>
    <property type="match status" value="1"/>
</dbReference>
<dbReference type="NCBIfam" id="TIGR01484">
    <property type="entry name" value="HAD-SF-IIB"/>
    <property type="match status" value="1"/>
</dbReference>
<dbReference type="InterPro" id="IPR023214">
    <property type="entry name" value="HAD_sf"/>
</dbReference>
<dbReference type="InterPro" id="IPR036412">
    <property type="entry name" value="HAD-like_sf"/>
</dbReference>
<keyword evidence="2" id="KW-1185">Reference proteome</keyword>
<dbReference type="Gene3D" id="3.40.50.1000">
    <property type="entry name" value="HAD superfamily/HAD-like"/>
    <property type="match status" value="1"/>
</dbReference>
<dbReference type="PROSITE" id="PS01229">
    <property type="entry name" value="COF_2"/>
    <property type="match status" value="1"/>
</dbReference>
<dbReference type="OrthoDB" id="9814970at2"/>
<dbReference type="InterPro" id="IPR000150">
    <property type="entry name" value="Cof"/>
</dbReference>
<gene>
    <name evidence="1" type="ORF">BCR25_17825</name>
</gene>
<dbReference type="RefSeq" id="WP_069662905.1">
    <property type="nucleotide sequence ID" value="NZ_JBHUJJ010000001.1"/>
</dbReference>
<dbReference type="SUPFAM" id="SSF56784">
    <property type="entry name" value="HAD-like"/>
    <property type="match status" value="1"/>
</dbReference>
<name>A0A1E5GYC9_9ENTE</name>
<reference evidence="2" key="1">
    <citation type="submission" date="2016-09" db="EMBL/GenBank/DDBJ databases">
        <authorList>
            <person name="Gulvik C.A."/>
        </authorList>
    </citation>
    <scope>NUCLEOTIDE SEQUENCE [LARGE SCALE GENOMIC DNA]</scope>
    <source>
        <strain evidence="2">LMG 8895</strain>
    </source>
</reference>
<dbReference type="SFLD" id="SFLDS00003">
    <property type="entry name" value="Haloacid_Dehalogenase"/>
    <property type="match status" value="1"/>
</dbReference>
<organism evidence="1 2">
    <name type="scientific">Enterococcus termitis</name>
    <dbReference type="NCBI Taxonomy" id="332950"/>
    <lineage>
        <taxon>Bacteria</taxon>
        <taxon>Bacillati</taxon>
        <taxon>Bacillota</taxon>
        <taxon>Bacilli</taxon>
        <taxon>Lactobacillales</taxon>
        <taxon>Enterococcaceae</taxon>
        <taxon>Enterococcus</taxon>
    </lineage>
</organism>
<comment type="caution">
    <text evidence="1">The sequence shown here is derived from an EMBL/GenBank/DDBJ whole genome shotgun (WGS) entry which is preliminary data.</text>
</comment>
<dbReference type="PATRIC" id="fig|332950.4.peg.1863"/>
<dbReference type="EMBL" id="MIJY01000010">
    <property type="protein sequence ID" value="OEG17734.1"/>
    <property type="molecule type" value="Genomic_DNA"/>
</dbReference>
<protein>
    <submittedName>
        <fullName evidence="1">Sugar-phosphatase</fullName>
    </submittedName>
</protein>
<dbReference type="PANTHER" id="PTHR10000">
    <property type="entry name" value="PHOSPHOSERINE PHOSPHATASE"/>
    <property type="match status" value="1"/>
</dbReference>
<dbReference type="InterPro" id="IPR006379">
    <property type="entry name" value="HAD-SF_hydro_IIB"/>
</dbReference>
<evidence type="ECO:0000313" key="2">
    <source>
        <dbReference type="Proteomes" id="UP000095094"/>
    </source>
</evidence>
<dbReference type="GO" id="GO:0016791">
    <property type="term" value="F:phosphatase activity"/>
    <property type="evidence" value="ECO:0007669"/>
    <property type="project" value="TreeGrafter"/>
</dbReference>
<dbReference type="SFLD" id="SFLDG01140">
    <property type="entry name" value="C2.B:_Phosphomannomutase_and_P"/>
    <property type="match status" value="1"/>
</dbReference>
<accession>A0A1E5GYC9</accession>
<sequence length="267" mass="29970">MTVKMIAVDMDGTFLNSEKDYDREKFNHLYKKMCEQNVRFVVASGNQYYQLKSFFPTIADELSFVSENGAYVVSEGNEIFCGELDPASVKEVLTILADVEGAHTILCGKKSAYVNEQEPDEFVEYGNQYYHRLKKVPDLLEVTEDTLFKFALSFPPEKVQEVLQQLREVVGDKVTPVSSGHEDVDLIIPGIHKAYGLMQLQELWGIKNHEIAAFGDSGNDIEMLKHAGHSFAMSNAQPEVKVAAKEIILSNDENGVLVKIEELLKNA</sequence>
<dbReference type="AlphaFoldDB" id="A0A1E5GYC9"/>
<dbReference type="Pfam" id="PF08282">
    <property type="entry name" value="Hydrolase_3"/>
    <property type="match status" value="1"/>
</dbReference>
<proteinExistence type="predicted"/>
<dbReference type="NCBIfam" id="TIGR00099">
    <property type="entry name" value="Cof-subfamily"/>
    <property type="match status" value="1"/>
</dbReference>
<dbReference type="SFLD" id="SFLDG01144">
    <property type="entry name" value="C2.B.4:_PGP_Like"/>
    <property type="match status" value="1"/>
</dbReference>
<dbReference type="GO" id="GO:0000287">
    <property type="term" value="F:magnesium ion binding"/>
    <property type="evidence" value="ECO:0007669"/>
    <property type="project" value="TreeGrafter"/>
</dbReference>
<evidence type="ECO:0000313" key="1">
    <source>
        <dbReference type="EMBL" id="OEG17734.1"/>
    </source>
</evidence>
<dbReference type="Proteomes" id="UP000095094">
    <property type="component" value="Unassembled WGS sequence"/>
</dbReference>
<dbReference type="GO" id="GO:0005829">
    <property type="term" value="C:cytosol"/>
    <property type="evidence" value="ECO:0007669"/>
    <property type="project" value="TreeGrafter"/>
</dbReference>
<dbReference type="PANTHER" id="PTHR10000:SF53">
    <property type="entry name" value="5-AMINO-6-(5-PHOSPHO-D-RIBITYLAMINO)URACIL PHOSPHATASE YBJI-RELATED"/>
    <property type="match status" value="1"/>
</dbReference>
<dbReference type="Gene3D" id="3.30.1240.10">
    <property type="match status" value="1"/>
</dbReference>